<sequence length="112" mass="12888">MVGELETTSWFYVIDPKVSYKVLLGRPWIHNNNVVLSTLYQCLKYCKDGVERTIKADENPFIVEESNFGDAKYYVRKENGKTQPPASAKMHQMSQVPYEISSILHKADDEIT</sequence>
<reference evidence="1 2" key="1">
    <citation type="submission" date="2024-01" db="EMBL/GenBank/DDBJ databases">
        <title>The complete chloroplast genome sequence of Lithospermum erythrorhizon: insights into the phylogenetic relationship among Boraginaceae species and the maternal lineages of purple gromwells.</title>
        <authorList>
            <person name="Okada T."/>
            <person name="Watanabe K."/>
        </authorList>
    </citation>
    <scope>NUCLEOTIDE SEQUENCE [LARGE SCALE GENOMIC DNA]</scope>
</reference>
<dbReference type="Proteomes" id="UP001454036">
    <property type="component" value="Unassembled WGS sequence"/>
</dbReference>
<comment type="caution">
    <text evidence="1">The sequence shown here is derived from an EMBL/GenBank/DDBJ whole genome shotgun (WGS) entry which is preliminary data.</text>
</comment>
<name>A0AAV3P710_LITER</name>
<keyword evidence="2" id="KW-1185">Reference proteome</keyword>
<dbReference type="AlphaFoldDB" id="A0AAV3P710"/>
<protein>
    <recommendedName>
        <fullName evidence="3">DUF4283 domain-containing protein</fullName>
    </recommendedName>
</protein>
<dbReference type="EMBL" id="BAABME010000825">
    <property type="protein sequence ID" value="GAA0145737.1"/>
    <property type="molecule type" value="Genomic_DNA"/>
</dbReference>
<dbReference type="PANTHER" id="PTHR33240:SF8">
    <property type="entry name" value="OS03G0439900 PROTEIN"/>
    <property type="match status" value="1"/>
</dbReference>
<evidence type="ECO:0000313" key="1">
    <source>
        <dbReference type="EMBL" id="GAA0145737.1"/>
    </source>
</evidence>
<evidence type="ECO:0000313" key="2">
    <source>
        <dbReference type="Proteomes" id="UP001454036"/>
    </source>
</evidence>
<gene>
    <name evidence="1" type="ORF">LIER_05861</name>
</gene>
<evidence type="ECO:0008006" key="3">
    <source>
        <dbReference type="Google" id="ProtNLM"/>
    </source>
</evidence>
<accession>A0AAV3P710</accession>
<organism evidence="1 2">
    <name type="scientific">Lithospermum erythrorhizon</name>
    <name type="common">Purple gromwell</name>
    <name type="synonym">Lithospermum officinale var. erythrorhizon</name>
    <dbReference type="NCBI Taxonomy" id="34254"/>
    <lineage>
        <taxon>Eukaryota</taxon>
        <taxon>Viridiplantae</taxon>
        <taxon>Streptophyta</taxon>
        <taxon>Embryophyta</taxon>
        <taxon>Tracheophyta</taxon>
        <taxon>Spermatophyta</taxon>
        <taxon>Magnoliopsida</taxon>
        <taxon>eudicotyledons</taxon>
        <taxon>Gunneridae</taxon>
        <taxon>Pentapetalae</taxon>
        <taxon>asterids</taxon>
        <taxon>lamiids</taxon>
        <taxon>Boraginales</taxon>
        <taxon>Boraginaceae</taxon>
        <taxon>Boraginoideae</taxon>
        <taxon>Lithospermeae</taxon>
        <taxon>Lithospermum</taxon>
    </lineage>
</organism>
<dbReference type="PANTHER" id="PTHR33240">
    <property type="entry name" value="OS08G0508500 PROTEIN"/>
    <property type="match status" value="1"/>
</dbReference>
<proteinExistence type="predicted"/>